<dbReference type="GO" id="GO:0019698">
    <property type="term" value="P:D-galacturonate catabolic process"/>
    <property type="evidence" value="ECO:0007669"/>
    <property type="project" value="TreeGrafter"/>
</dbReference>
<comment type="pathway">
    <text evidence="6">Glycan metabolism; pectin degradation; 2-dehydro-3-deoxy-D-gluconate from pectin: step 4/5.</text>
</comment>
<dbReference type="EC" id="5.3.1.17" evidence="6"/>
<dbReference type="InterPro" id="IPR007045">
    <property type="entry name" value="KduI"/>
</dbReference>
<gene>
    <name evidence="6" type="primary">kduI</name>
    <name evidence="7" type="ORF">DC28_05945</name>
</gene>
<keyword evidence="8" id="KW-1185">Reference proteome</keyword>
<dbReference type="STRING" id="1480694.DC28_05945"/>
<keyword evidence="4 6" id="KW-0862">Zinc</keyword>
<evidence type="ECO:0000256" key="2">
    <source>
        <dbReference type="ARBA" id="ARBA00008086"/>
    </source>
</evidence>
<dbReference type="Proteomes" id="UP000029692">
    <property type="component" value="Unassembled WGS sequence"/>
</dbReference>
<comment type="catalytic activity">
    <reaction evidence="1 6">
        <text>5-dehydro-4-deoxy-D-glucuronate = 3-deoxy-D-glycero-2,5-hexodiulosonate</text>
        <dbReference type="Rhea" id="RHEA:23896"/>
        <dbReference type="ChEBI" id="CHEBI:17117"/>
        <dbReference type="ChEBI" id="CHEBI:29071"/>
        <dbReference type="EC" id="5.3.1.17"/>
    </reaction>
</comment>
<feature type="binding site" evidence="6">
    <location>
        <position position="196"/>
    </location>
    <ligand>
        <name>Zn(2+)</name>
        <dbReference type="ChEBI" id="CHEBI:29105"/>
    </ligand>
</feature>
<comment type="cofactor">
    <cofactor evidence="6">
        <name>Zn(2+)</name>
        <dbReference type="ChEBI" id="CHEBI:29105"/>
    </cofactor>
    <text evidence="6">Binds 1 zinc ion per subunit.</text>
</comment>
<dbReference type="PANTHER" id="PTHR38461:SF1">
    <property type="entry name" value="4-DEOXY-L-THREO-5-HEXOSULOSE-URONATE KETOL-ISOMERASE"/>
    <property type="match status" value="1"/>
</dbReference>
<dbReference type="AlphaFoldDB" id="A0A098QZA8"/>
<feature type="binding site" evidence="6">
    <location>
        <position position="203"/>
    </location>
    <ligand>
        <name>Zn(2+)</name>
        <dbReference type="ChEBI" id="CHEBI:29105"/>
    </ligand>
</feature>
<evidence type="ECO:0000313" key="7">
    <source>
        <dbReference type="EMBL" id="KGE72778.1"/>
    </source>
</evidence>
<evidence type="ECO:0000313" key="8">
    <source>
        <dbReference type="Proteomes" id="UP000029692"/>
    </source>
</evidence>
<accession>A0A098QZA8</accession>
<dbReference type="PANTHER" id="PTHR38461">
    <property type="entry name" value="4-DEOXY-L-THREO-5-HEXOSULOSE-URONATE KETOL-ISOMERASE"/>
    <property type="match status" value="1"/>
</dbReference>
<dbReference type="Gene3D" id="2.60.120.10">
    <property type="entry name" value="Jelly Rolls"/>
    <property type="match status" value="1"/>
</dbReference>
<protein>
    <recommendedName>
        <fullName evidence="6">4-deoxy-L-threo-5-hexosulose-uronate ketol-isomerase</fullName>
        <ecNumber evidence="6">5.3.1.17</ecNumber>
    </recommendedName>
    <alternativeName>
        <fullName evidence="6">5-keto-4-deoxyuronate isomerase</fullName>
    </alternativeName>
    <alternativeName>
        <fullName evidence="6">DKI isomerase</fullName>
    </alternativeName>
</protein>
<dbReference type="EMBL" id="JNUP01000048">
    <property type="protein sequence ID" value="KGE72778.1"/>
    <property type="molecule type" value="Genomic_DNA"/>
</dbReference>
<dbReference type="Gene3D" id="2.60.120.520">
    <property type="entry name" value="pectin degrading enzyme 5-keto 4- deoxyuronate isomerase, domain 1"/>
    <property type="match status" value="1"/>
</dbReference>
<dbReference type="CDD" id="cd20294">
    <property type="entry name" value="cupin_KduI_N"/>
    <property type="match status" value="1"/>
</dbReference>
<evidence type="ECO:0000256" key="1">
    <source>
        <dbReference type="ARBA" id="ARBA00000552"/>
    </source>
</evidence>
<dbReference type="GO" id="GO:0045490">
    <property type="term" value="P:pectin catabolic process"/>
    <property type="evidence" value="ECO:0007669"/>
    <property type="project" value="UniProtKB-UniRule"/>
</dbReference>
<dbReference type="GO" id="GO:0042840">
    <property type="term" value="P:D-glucuronate catabolic process"/>
    <property type="evidence" value="ECO:0007669"/>
    <property type="project" value="TreeGrafter"/>
</dbReference>
<dbReference type="HAMAP" id="MF_00687">
    <property type="entry name" value="KduI"/>
    <property type="match status" value="1"/>
</dbReference>
<dbReference type="Pfam" id="PF04962">
    <property type="entry name" value="KduI"/>
    <property type="match status" value="1"/>
</dbReference>
<dbReference type="SUPFAM" id="SSF51182">
    <property type="entry name" value="RmlC-like cupins"/>
    <property type="match status" value="1"/>
</dbReference>
<comment type="caution">
    <text evidence="7">The sequence shown here is derived from an EMBL/GenBank/DDBJ whole genome shotgun (WGS) entry which is preliminary data.</text>
</comment>
<dbReference type="InterPro" id="IPR011051">
    <property type="entry name" value="RmlC_Cupin_sf"/>
</dbReference>
<dbReference type="UniPathway" id="UPA00545">
    <property type="reaction ID" value="UER00826"/>
</dbReference>
<keyword evidence="3 6" id="KW-0479">Metal-binding</keyword>
<dbReference type="InterPro" id="IPR014710">
    <property type="entry name" value="RmlC-like_jellyroll"/>
</dbReference>
<dbReference type="eggNOG" id="COG3717">
    <property type="taxonomic scope" value="Bacteria"/>
</dbReference>
<dbReference type="NCBIfam" id="NF002091">
    <property type="entry name" value="PRK00924.1"/>
    <property type="match status" value="1"/>
</dbReference>
<evidence type="ECO:0000256" key="4">
    <source>
        <dbReference type="ARBA" id="ARBA00022833"/>
    </source>
</evidence>
<proteinExistence type="inferred from homology"/>
<comment type="function">
    <text evidence="6">Catalyzes the isomerization of 5-dehydro-4-deoxy-D-glucuronate to 3-deoxy-D-glycero-2,5-hexodiulosonate.</text>
</comment>
<dbReference type="GO" id="GO:0008270">
    <property type="term" value="F:zinc ion binding"/>
    <property type="evidence" value="ECO:0007669"/>
    <property type="project" value="UniProtKB-UniRule"/>
</dbReference>
<feature type="binding site" evidence="6">
    <location>
        <position position="245"/>
    </location>
    <ligand>
        <name>Zn(2+)</name>
        <dbReference type="ChEBI" id="CHEBI:29105"/>
    </ligand>
</feature>
<feature type="binding site" evidence="6">
    <location>
        <position position="198"/>
    </location>
    <ligand>
        <name>Zn(2+)</name>
        <dbReference type="ChEBI" id="CHEBI:29105"/>
    </ligand>
</feature>
<evidence type="ECO:0000256" key="3">
    <source>
        <dbReference type="ARBA" id="ARBA00022723"/>
    </source>
</evidence>
<reference evidence="7 8" key="1">
    <citation type="submission" date="2014-05" db="EMBL/GenBank/DDBJ databases">
        <title>De novo Genome Sequence of Spirocheata sp.</title>
        <authorList>
            <person name="Shivani Y."/>
            <person name="Subhash Y."/>
            <person name="Tushar L."/>
            <person name="Sasikala C."/>
            <person name="Ramana C.V."/>
        </authorList>
    </citation>
    <scope>NUCLEOTIDE SEQUENCE [LARGE SCALE GENOMIC DNA]</scope>
    <source>
        <strain evidence="7 8">JC230</strain>
    </source>
</reference>
<dbReference type="InterPro" id="IPR021120">
    <property type="entry name" value="KduI/IolB_isomerase"/>
</dbReference>
<evidence type="ECO:0000256" key="5">
    <source>
        <dbReference type="ARBA" id="ARBA00023235"/>
    </source>
</evidence>
<name>A0A098QZA8_9SPIO</name>
<dbReference type="OrthoDB" id="9770644at2"/>
<sequence>MSLDIRYANHPEDARGYDTQQLRDHFLVDHVFVPDEISLTYSHVDRVVFGGAAPVEAELALRGGKDFGTDVFLERRELGVICIAGRGVVTAQGKEYELSKGDGMYIGMGTQSVSFKAVSGSQAPLFYLMSSPAHQSYPTVRITKDQANPRTLGSRESLNVRTIYQYVHPAVCKSCQLSMGMTVLEEGSVWNTMPCHTHERRMEVYFYFDMDAQTRVFHLHGQPRETRHIVMANQQAVISPSWSIHSGVGTGKYTFIWGMAGENQTFDDMDHVDMADLR</sequence>
<comment type="similarity">
    <text evidence="2 6">Belongs to the KduI family.</text>
</comment>
<organism evidence="7 8">
    <name type="scientific">Spirochaeta lutea</name>
    <dbReference type="NCBI Taxonomy" id="1480694"/>
    <lineage>
        <taxon>Bacteria</taxon>
        <taxon>Pseudomonadati</taxon>
        <taxon>Spirochaetota</taxon>
        <taxon>Spirochaetia</taxon>
        <taxon>Spirochaetales</taxon>
        <taxon>Spirochaetaceae</taxon>
        <taxon>Spirochaeta</taxon>
    </lineage>
</organism>
<evidence type="ECO:0000256" key="6">
    <source>
        <dbReference type="HAMAP-Rule" id="MF_00687"/>
    </source>
</evidence>
<dbReference type="InterPro" id="IPR027449">
    <property type="entry name" value="KduI_N"/>
</dbReference>
<dbReference type="CDD" id="cd20491">
    <property type="entry name" value="cupin_KduI_C"/>
    <property type="match status" value="1"/>
</dbReference>
<dbReference type="RefSeq" id="WP_037546782.1">
    <property type="nucleotide sequence ID" value="NZ_JNUP01000048.1"/>
</dbReference>
<keyword evidence="5 6" id="KW-0413">Isomerase</keyword>
<dbReference type="PIRSF" id="PIRSF006625">
    <property type="entry name" value="KduI"/>
    <property type="match status" value="1"/>
</dbReference>
<dbReference type="GO" id="GO:0008697">
    <property type="term" value="F:4-deoxy-L-threo-5-hexosulose-uronate ketol-isomerase activity"/>
    <property type="evidence" value="ECO:0007669"/>
    <property type="project" value="UniProtKB-UniRule"/>
</dbReference>